<gene>
    <name evidence="1" type="ORF">R3P38DRAFT_1628540</name>
</gene>
<reference evidence="1 2" key="1">
    <citation type="journal article" date="2024" name="J Genomics">
        <title>Draft genome sequencing and assembly of Favolaschia claudopus CIRM-BRFM 2984 isolated from oak limbs.</title>
        <authorList>
            <person name="Navarro D."/>
            <person name="Drula E."/>
            <person name="Chaduli D."/>
            <person name="Cazenave R."/>
            <person name="Ahrendt S."/>
            <person name="Wang J."/>
            <person name="Lipzen A."/>
            <person name="Daum C."/>
            <person name="Barry K."/>
            <person name="Grigoriev I.V."/>
            <person name="Favel A."/>
            <person name="Rosso M.N."/>
            <person name="Martin F."/>
        </authorList>
    </citation>
    <scope>NUCLEOTIDE SEQUENCE [LARGE SCALE GENOMIC DNA]</scope>
    <source>
        <strain evidence="1 2">CIRM-BRFM 2984</strain>
    </source>
</reference>
<proteinExistence type="predicted"/>
<dbReference type="EMBL" id="JAWWNJ010000007">
    <property type="protein sequence ID" value="KAK7051706.1"/>
    <property type="molecule type" value="Genomic_DNA"/>
</dbReference>
<keyword evidence="2" id="KW-1185">Reference proteome</keyword>
<dbReference type="SUPFAM" id="SSF52047">
    <property type="entry name" value="RNI-like"/>
    <property type="match status" value="1"/>
</dbReference>
<evidence type="ECO:0008006" key="3">
    <source>
        <dbReference type="Google" id="ProtNLM"/>
    </source>
</evidence>
<dbReference type="Proteomes" id="UP001362999">
    <property type="component" value="Unassembled WGS sequence"/>
</dbReference>
<accession>A0AAW0DI78</accession>
<protein>
    <recommendedName>
        <fullName evidence="3">F-box domain-containing protein</fullName>
    </recommendedName>
</protein>
<dbReference type="InterPro" id="IPR032675">
    <property type="entry name" value="LRR_dom_sf"/>
</dbReference>
<sequence>MPQQSPLDISELLDRCINLFARSAVDIYLDAPDLVACCLVARSWVHPAQSWLFRAPTHTNPNLAFLSSVMEKFCAALLASPHLLQHVHLLRLDHSALRPHCLELLCRQSFTRLENLRIRVENDSQTAPTPDTFPRPSTLPALRHLSLDVIGPFSLLDSIVHQFPPTIEHLDLDCTAWDSQIPSDIASTTPLIQLKSARLNMWDDGDFTWFPPRPRSSYPFDFSQLKALAILYASSIDWSVIPTNSIEILDLHVRYENTAVDLTAFPMLRILRFGMDRSHIPRIVPETVSTITAQHRINTIIISIWSSPINQVEYGEVDSIISSIQTPTLPAVELEHGFDYPPDFARYFPKLIAKNSFRVVSYNFVRNRWQALVNQL</sequence>
<evidence type="ECO:0000313" key="1">
    <source>
        <dbReference type="EMBL" id="KAK7051706.1"/>
    </source>
</evidence>
<dbReference type="Gene3D" id="3.80.10.10">
    <property type="entry name" value="Ribonuclease Inhibitor"/>
    <property type="match status" value="1"/>
</dbReference>
<comment type="caution">
    <text evidence="1">The sequence shown here is derived from an EMBL/GenBank/DDBJ whole genome shotgun (WGS) entry which is preliminary data.</text>
</comment>
<evidence type="ECO:0000313" key="2">
    <source>
        <dbReference type="Proteomes" id="UP001362999"/>
    </source>
</evidence>
<dbReference type="AlphaFoldDB" id="A0AAW0DI78"/>
<organism evidence="1 2">
    <name type="scientific">Favolaschia claudopus</name>
    <dbReference type="NCBI Taxonomy" id="2862362"/>
    <lineage>
        <taxon>Eukaryota</taxon>
        <taxon>Fungi</taxon>
        <taxon>Dikarya</taxon>
        <taxon>Basidiomycota</taxon>
        <taxon>Agaricomycotina</taxon>
        <taxon>Agaricomycetes</taxon>
        <taxon>Agaricomycetidae</taxon>
        <taxon>Agaricales</taxon>
        <taxon>Marasmiineae</taxon>
        <taxon>Mycenaceae</taxon>
        <taxon>Favolaschia</taxon>
    </lineage>
</organism>
<name>A0AAW0DI78_9AGAR</name>